<dbReference type="Pfam" id="PF03610">
    <property type="entry name" value="EIIA-man"/>
    <property type="match status" value="1"/>
</dbReference>
<dbReference type="PANTHER" id="PTHR33799:SF1">
    <property type="entry name" value="PTS SYSTEM MANNOSE-SPECIFIC EIIAB COMPONENT-RELATED"/>
    <property type="match status" value="1"/>
</dbReference>
<evidence type="ECO:0000256" key="1">
    <source>
        <dbReference type="ARBA" id="ARBA00022679"/>
    </source>
</evidence>
<accession>A0A6L9Y796</accession>
<dbReference type="SUPFAM" id="SSF53062">
    <property type="entry name" value="PTS system fructose IIA component-like"/>
    <property type="match status" value="1"/>
</dbReference>
<dbReference type="GO" id="GO:0009401">
    <property type="term" value="P:phosphoenolpyruvate-dependent sugar phosphotransferase system"/>
    <property type="evidence" value="ECO:0007669"/>
    <property type="project" value="InterPro"/>
</dbReference>
<dbReference type="EMBL" id="JAAGYR010000014">
    <property type="protein sequence ID" value="NEN76226.1"/>
    <property type="molecule type" value="Genomic_DNA"/>
</dbReference>
<dbReference type="AlphaFoldDB" id="A0A6L9Y796"/>
<gene>
    <name evidence="3" type="ORF">F9B74_07810</name>
</gene>
<reference evidence="3 4" key="1">
    <citation type="submission" date="2020-02" db="EMBL/GenBank/DDBJ databases">
        <title>Pelistega sp. NLN82 were isolated from wild rodents of the Hainan Island.</title>
        <authorList>
            <person name="Niu N."/>
            <person name="Zhou J."/>
        </authorList>
    </citation>
    <scope>NUCLEOTIDE SEQUENCE [LARGE SCALE GENOMIC DNA]</scope>
    <source>
        <strain evidence="3 4">NLN82</strain>
    </source>
</reference>
<organism evidence="3 4">
    <name type="scientific">Pelistega ratti</name>
    <dbReference type="NCBI Taxonomy" id="2652177"/>
    <lineage>
        <taxon>Bacteria</taxon>
        <taxon>Pseudomonadati</taxon>
        <taxon>Pseudomonadota</taxon>
        <taxon>Betaproteobacteria</taxon>
        <taxon>Burkholderiales</taxon>
        <taxon>Alcaligenaceae</taxon>
        <taxon>Pelistega</taxon>
    </lineage>
</organism>
<comment type="caution">
    <text evidence="3">The sequence shown here is derived from an EMBL/GenBank/DDBJ whole genome shotgun (WGS) entry which is preliminary data.</text>
</comment>
<keyword evidence="1" id="KW-0808">Transferase</keyword>
<dbReference type="PROSITE" id="PS51096">
    <property type="entry name" value="PTS_EIIA_TYPE_4"/>
    <property type="match status" value="1"/>
</dbReference>
<dbReference type="GO" id="GO:0016740">
    <property type="term" value="F:transferase activity"/>
    <property type="evidence" value="ECO:0007669"/>
    <property type="project" value="UniProtKB-KW"/>
</dbReference>
<evidence type="ECO:0000259" key="2">
    <source>
        <dbReference type="PROSITE" id="PS51096"/>
    </source>
</evidence>
<proteinExistence type="predicted"/>
<dbReference type="RefSeq" id="WP_163764692.1">
    <property type="nucleotide sequence ID" value="NZ_JAAGYR010000014.1"/>
</dbReference>
<dbReference type="InterPro" id="IPR036662">
    <property type="entry name" value="PTS_EIIA_man-typ_sf"/>
</dbReference>
<dbReference type="PANTHER" id="PTHR33799">
    <property type="entry name" value="PTS PERMEASE-RELATED-RELATED"/>
    <property type="match status" value="1"/>
</dbReference>
<protein>
    <recommendedName>
        <fullName evidence="2">PTS EIIA type-4 domain-containing protein</fullName>
    </recommendedName>
</protein>
<dbReference type="Gene3D" id="3.40.50.510">
    <property type="entry name" value="Phosphotransferase system, mannose-type IIA component"/>
    <property type="match status" value="1"/>
</dbReference>
<dbReference type="InterPro" id="IPR051471">
    <property type="entry name" value="Bacterial_PTS_sugar_comp"/>
</dbReference>
<dbReference type="GO" id="GO:0016020">
    <property type="term" value="C:membrane"/>
    <property type="evidence" value="ECO:0007669"/>
    <property type="project" value="InterPro"/>
</dbReference>
<dbReference type="Proteomes" id="UP000477651">
    <property type="component" value="Unassembled WGS sequence"/>
</dbReference>
<name>A0A6L9Y796_9BURK</name>
<feature type="domain" description="PTS EIIA type-4" evidence="2">
    <location>
        <begin position="2"/>
        <end position="128"/>
    </location>
</feature>
<evidence type="ECO:0000313" key="4">
    <source>
        <dbReference type="Proteomes" id="UP000477651"/>
    </source>
</evidence>
<keyword evidence="4" id="KW-1185">Reference proteome</keyword>
<evidence type="ECO:0000313" key="3">
    <source>
        <dbReference type="EMBL" id="NEN76226.1"/>
    </source>
</evidence>
<sequence length="138" mass="14894">MNTLIIVIAHTPLASALKEVAMHVFEAAKEIMVYDIKPDDAPEEIQANIMQDIQQYEAVDQVLVLGDLVGATPANIGVKVAQLLNQQGINSEFFSGTNVCMLLNAVCYRSLPLDALEAKILEGGQKGMKSIDCTCQSS</sequence>
<dbReference type="InterPro" id="IPR004701">
    <property type="entry name" value="PTS_EIIA_man-typ"/>
</dbReference>